<dbReference type="AlphaFoldDB" id="A0A439CYV6"/>
<evidence type="ECO:0000313" key="3">
    <source>
        <dbReference type="Proteomes" id="UP000286045"/>
    </source>
</evidence>
<name>A0A439CYV6_9PEZI</name>
<protein>
    <recommendedName>
        <fullName evidence="1">DUF1996 domain-containing protein</fullName>
    </recommendedName>
</protein>
<proteinExistence type="predicted"/>
<organism evidence="2 3">
    <name type="scientific">Xylaria grammica</name>
    <dbReference type="NCBI Taxonomy" id="363999"/>
    <lineage>
        <taxon>Eukaryota</taxon>
        <taxon>Fungi</taxon>
        <taxon>Dikarya</taxon>
        <taxon>Ascomycota</taxon>
        <taxon>Pezizomycotina</taxon>
        <taxon>Sordariomycetes</taxon>
        <taxon>Xylariomycetidae</taxon>
        <taxon>Xylariales</taxon>
        <taxon>Xylariaceae</taxon>
        <taxon>Xylaria</taxon>
    </lineage>
</organism>
<sequence>MLRDSYMKTLVGFATLVVQTDAFWRLPCSSPVVVQRADPIMYPDAVSDHTHTIMGSNAFNFTMDYAETQTATCSTCKAVQDLSNYWVPNLYYHAENGSFASVQQVGGALIYYLQRTDPNDPNAAEGLIPFPKDFRMLAGDPDNRNFTDKPEQRAVSFVCLGTEGPATYELPSRNCPGGLRTQIIMPSCWDGQNLDSPDHKSHMAYPSGLDNGACPTSHPKRFITIFYEVTWSVDDFKDMWYGDKQPFVFSTGDPTGYGYHADFVNGWDIPTLAKAIKECTAASGVIEECGAFQLRSDDDMKACKVARG</sequence>
<dbReference type="Proteomes" id="UP000286045">
    <property type="component" value="Unassembled WGS sequence"/>
</dbReference>
<dbReference type="EMBL" id="RYZI01000264">
    <property type="protein sequence ID" value="RWA07350.1"/>
    <property type="molecule type" value="Genomic_DNA"/>
</dbReference>
<dbReference type="Pfam" id="PF09362">
    <property type="entry name" value="DUF1996"/>
    <property type="match status" value="1"/>
</dbReference>
<evidence type="ECO:0000313" key="2">
    <source>
        <dbReference type="EMBL" id="RWA07350.1"/>
    </source>
</evidence>
<dbReference type="STRING" id="363999.A0A439CYV6"/>
<gene>
    <name evidence="2" type="ORF">EKO27_g7755</name>
</gene>
<dbReference type="PANTHER" id="PTHR43662:SF3">
    <property type="entry name" value="DOMAIN PROTEIN, PUTATIVE (AFU_ORTHOLOGUE AFUA_6G11970)-RELATED"/>
    <property type="match status" value="1"/>
</dbReference>
<feature type="domain" description="DUF1996" evidence="1">
    <location>
        <begin position="38"/>
        <end position="267"/>
    </location>
</feature>
<feature type="non-terminal residue" evidence="2">
    <location>
        <position position="308"/>
    </location>
</feature>
<evidence type="ECO:0000259" key="1">
    <source>
        <dbReference type="Pfam" id="PF09362"/>
    </source>
</evidence>
<dbReference type="InterPro" id="IPR018535">
    <property type="entry name" value="DUF1996"/>
</dbReference>
<comment type="caution">
    <text evidence="2">The sequence shown here is derived from an EMBL/GenBank/DDBJ whole genome shotgun (WGS) entry which is preliminary data.</text>
</comment>
<reference evidence="2 3" key="1">
    <citation type="submission" date="2018-12" db="EMBL/GenBank/DDBJ databases">
        <title>Draft genome sequence of Xylaria grammica IHI A82.</title>
        <authorList>
            <person name="Buettner E."/>
            <person name="Kellner H."/>
        </authorList>
    </citation>
    <scope>NUCLEOTIDE SEQUENCE [LARGE SCALE GENOMIC DNA]</scope>
    <source>
        <strain evidence="2 3">IHI A82</strain>
    </source>
</reference>
<keyword evidence="3" id="KW-1185">Reference proteome</keyword>
<dbReference type="PANTHER" id="PTHR43662">
    <property type="match status" value="1"/>
</dbReference>
<accession>A0A439CYV6</accession>